<dbReference type="AlphaFoldDB" id="A0A2X1WNM0"/>
<proteinExistence type="predicted"/>
<feature type="chain" id="PRO_5016109536" evidence="1">
    <location>
        <begin position="20"/>
        <end position="140"/>
    </location>
</feature>
<feature type="signal peptide" evidence="1">
    <location>
        <begin position="1"/>
        <end position="19"/>
    </location>
</feature>
<reference evidence="2 3" key="1">
    <citation type="submission" date="2018-06" db="EMBL/GenBank/DDBJ databases">
        <authorList>
            <consortium name="Pathogen Informatics"/>
            <person name="Doyle S."/>
        </authorList>
    </citation>
    <scope>NUCLEOTIDE SEQUENCE [LARGE SCALE GENOMIC DNA]</scope>
    <source>
        <strain evidence="2 3">NCTC11009</strain>
    </source>
</reference>
<evidence type="ECO:0000256" key="1">
    <source>
        <dbReference type="SAM" id="SignalP"/>
    </source>
</evidence>
<name>A0A2X1WNM0_9BURK</name>
<evidence type="ECO:0000313" key="3">
    <source>
        <dbReference type="Proteomes" id="UP000250242"/>
    </source>
</evidence>
<sequence length="140" mass="15471">MLKKAIITLILSLPLSVWAQPTSDVDAQQALIHDLNALANASCLIKQKDAYLQNAGYIWANSLAEGNMEFNLETVLLPMKAAIEKAIANTPMYSVPSEQPPLKSQALPIAYCFDVIYQPNVQALIRELSKKYSRLGKKPN</sequence>
<gene>
    <name evidence="2" type="ORF">NCTC11009_01571</name>
</gene>
<keyword evidence="1" id="KW-0732">Signal</keyword>
<protein>
    <submittedName>
        <fullName evidence="2">Uncharacterized protein</fullName>
    </submittedName>
</protein>
<organism evidence="2 3">
    <name type="scientific">Oligella urethralis</name>
    <dbReference type="NCBI Taxonomy" id="90245"/>
    <lineage>
        <taxon>Bacteria</taxon>
        <taxon>Pseudomonadati</taxon>
        <taxon>Pseudomonadota</taxon>
        <taxon>Betaproteobacteria</taxon>
        <taxon>Burkholderiales</taxon>
        <taxon>Alcaligenaceae</taxon>
        <taxon>Oligella</taxon>
    </lineage>
</organism>
<dbReference type="EMBL" id="UATH01000001">
    <property type="protein sequence ID" value="SPY08345.1"/>
    <property type="molecule type" value="Genomic_DNA"/>
</dbReference>
<accession>A0A2X1WNM0</accession>
<dbReference type="Proteomes" id="UP000250242">
    <property type="component" value="Unassembled WGS sequence"/>
</dbReference>
<evidence type="ECO:0000313" key="2">
    <source>
        <dbReference type="EMBL" id="SPY08345.1"/>
    </source>
</evidence>
<dbReference type="RefSeq" id="WP_225792261.1">
    <property type="nucleotide sequence ID" value="NZ_CP027417.1"/>
</dbReference>